<dbReference type="EMBL" id="CP143814">
    <property type="protein sequence ID" value="WVO23754.1"/>
    <property type="molecule type" value="Genomic_DNA"/>
</dbReference>
<proteinExistence type="predicted"/>
<name>A0ABZ2AZB9_9TREE</name>
<evidence type="ECO:0000313" key="1">
    <source>
        <dbReference type="EMBL" id="WVO23754.1"/>
    </source>
</evidence>
<sequence>MVFYLEKQNDLTQARTVNRVLRDLFSAAPMTSDVLPTPAEGLRIGDQRDSTLNGARPDLGCITSLEPLAPIYHLLDDALIDSRPIRTEHLLINQQYYKRILPLIYNHVNININNIGQFIYPWNQESEENGIGAVDGRRKAEALKLVEVVTLSDAEAAEKLAWWSLNHSHLLNAKQPTKIWGIPHSLATCAFPNVKHVRLEWDFIGPKGFLSQDPYTASLATFRPPISGVSWGLIFDQVFTQQLAVTSFCSSMPLPILGPCDLYTALTIGSFSRGITDLLGRLSKRNSVPLQTFIFHYYLCETEEHPRLPGVSLPTPPDGVSVYYDFEFQEEEMKPTVEMLREVYSLFRFSMWKAWRKTDLSKVTFVIPYREDLDKAIQELKSGLREYIVPRRRPATVDDLYSRIRMRDGKTNDCPCKKHAMVPQA</sequence>
<dbReference type="GeneID" id="89991881"/>
<keyword evidence="2" id="KW-1185">Reference proteome</keyword>
<dbReference type="Proteomes" id="UP001432216">
    <property type="component" value="Chromosome 9"/>
</dbReference>
<evidence type="ECO:0000313" key="2">
    <source>
        <dbReference type="Proteomes" id="UP001432216"/>
    </source>
</evidence>
<protein>
    <submittedName>
        <fullName evidence="1">Uncharacterized protein</fullName>
    </submittedName>
</protein>
<dbReference type="InterPro" id="IPR022235">
    <property type="entry name" value="DUF3760"/>
</dbReference>
<organism evidence="1 2">
    <name type="scientific">Cryptococcus decagattii</name>
    <dbReference type="NCBI Taxonomy" id="1859122"/>
    <lineage>
        <taxon>Eukaryota</taxon>
        <taxon>Fungi</taxon>
        <taxon>Dikarya</taxon>
        <taxon>Basidiomycota</taxon>
        <taxon>Agaricomycotina</taxon>
        <taxon>Tremellomycetes</taxon>
        <taxon>Tremellales</taxon>
        <taxon>Cryptococcaceae</taxon>
        <taxon>Cryptococcus</taxon>
        <taxon>Cryptococcus gattii species complex</taxon>
    </lineage>
</organism>
<accession>A0ABZ2AZB9</accession>
<dbReference type="Pfam" id="PF12586">
    <property type="entry name" value="DUF3760"/>
    <property type="match status" value="1"/>
</dbReference>
<gene>
    <name evidence="1" type="ORF">IAS62_005111</name>
</gene>
<dbReference type="RefSeq" id="XP_064722993.1">
    <property type="nucleotide sequence ID" value="XM_064866921.1"/>
</dbReference>
<reference evidence="1 2" key="1">
    <citation type="submission" date="2024-01" db="EMBL/GenBank/DDBJ databases">
        <title>Comparative genomics of Cryptococcus and Kwoniella reveals pathogenesis evolution and contrasting modes of karyotype evolution via chromosome fusion or intercentromeric recombination.</title>
        <authorList>
            <person name="Coelho M.A."/>
            <person name="David-Palma M."/>
            <person name="Shea T."/>
            <person name="Bowers K."/>
            <person name="McGinley-Smith S."/>
            <person name="Mohammad A.W."/>
            <person name="Gnirke A."/>
            <person name="Yurkov A.M."/>
            <person name="Nowrousian M."/>
            <person name="Sun S."/>
            <person name="Cuomo C.A."/>
            <person name="Heitman J."/>
        </authorList>
    </citation>
    <scope>NUCLEOTIDE SEQUENCE [LARGE SCALE GENOMIC DNA]</scope>
    <source>
        <strain evidence="1 2">7685027</strain>
    </source>
</reference>